<protein>
    <submittedName>
        <fullName evidence="1">Uncharacterized protein</fullName>
    </submittedName>
</protein>
<sequence length="135" mass="15209">MSHAAGCDARGDTFDYRFTTAVAVPDALNKILAPSRAQHFWLGDTVSIDARRVARRADHTADRSRDRAGFDAGQFDHARRAVVVEYVDESTWRPAQVQYPPDSDTVKSVNAEAKRVDGIVNRDQAFRECAFYYQQ</sequence>
<evidence type="ECO:0000313" key="1">
    <source>
        <dbReference type="EMBL" id="MEY9313232.1"/>
    </source>
</evidence>
<dbReference type="Proteomes" id="UP001565471">
    <property type="component" value="Unassembled WGS sequence"/>
</dbReference>
<reference evidence="1 2" key="1">
    <citation type="submission" date="2024-07" db="EMBL/GenBank/DDBJ databases">
        <title>Genomic Encyclopedia of Type Strains, Phase V (KMG-V): Genome sequencing to study the core and pangenomes of soil and plant-associated prokaryotes.</title>
        <authorList>
            <person name="Whitman W."/>
        </authorList>
    </citation>
    <scope>NUCLEOTIDE SEQUENCE [LARGE SCALE GENOMIC DNA]</scope>
    <source>
        <strain evidence="1 2">USDA 415</strain>
    </source>
</reference>
<comment type="caution">
    <text evidence="1">The sequence shown here is derived from an EMBL/GenBank/DDBJ whole genome shotgun (WGS) entry which is preliminary data.</text>
</comment>
<dbReference type="EMBL" id="JBGBZA010000001">
    <property type="protein sequence ID" value="MEY9313232.1"/>
    <property type="molecule type" value="Genomic_DNA"/>
</dbReference>
<organism evidence="1 2">
    <name type="scientific">Bradyrhizobium elkanii</name>
    <dbReference type="NCBI Taxonomy" id="29448"/>
    <lineage>
        <taxon>Bacteria</taxon>
        <taxon>Pseudomonadati</taxon>
        <taxon>Pseudomonadota</taxon>
        <taxon>Alphaproteobacteria</taxon>
        <taxon>Hyphomicrobiales</taxon>
        <taxon>Nitrobacteraceae</taxon>
        <taxon>Bradyrhizobium</taxon>
    </lineage>
</organism>
<keyword evidence="2" id="KW-1185">Reference proteome</keyword>
<name>A0ABV4EQU2_BRAEL</name>
<evidence type="ECO:0000313" key="2">
    <source>
        <dbReference type="Proteomes" id="UP001565471"/>
    </source>
</evidence>
<proteinExistence type="predicted"/>
<dbReference type="RefSeq" id="WP_016842687.1">
    <property type="nucleotide sequence ID" value="NZ_CP126027.1"/>
</dbReference>
<gene>
    <name evidence="1" type="ORF">ABIF29_000031</name>
</gene>
<accession>A0ABV4EQU2</accession>